<evidence type="ECO:0000256" key="14">
    <source>
        <dbReference type="ARBA" id="ARBA00023306"/>
    </source>
</evidence>
<evidence type="ECO:0000256" key="3">
    <source>
        <dbReference type="ARBA" id="ARBA00004496"/>
    </source>
</evidence>
<gene>
    <name evidence="17" type="primary">murB</name>
    <name evidence="19" type="ORF">GCM10009851_24820</name>
</gene>
<dbReference type="Proteomes" id="UP001500929">
    <property type="component" value="Unassembled WGS sequence"/>
</dbReference>
<dbReference type="InterPro" id="IPR016166">
    <property type="entry name" value="FAD-bd_PCMH"/>
</dbReference>
<comment type="catalytic activity">
    <reaction evidence="16 17">
        <text>UDP-N-acetyl-alpha-D-muramate + NADP(+) = UDP-N-acetyl-3-O-(1-carboxyvinyl)-alpha-D-glucosamine + NADPH + H(+)</text>
        <dbReference type="Rhea" id="RHEA:12248"/>
        <dbReference type="ChEBI" id="CHEBI:15378"/>
        <dbReference type="ChEBI" id="CHEBI:57783"/>
        <dbReference type="ChEBI" id="CHEBI:58349"/>
        <dbReference type="ChEBI" id="CHEBI:68483"/>
        <dbReference type="ChEBI" id="CHEBI:70757"/>
        <dbReference type="EC" id="1.3.1.98"/>
    </reaction>
</comment>
<evidence type="ECO:0000256" key="4">
    <source>
        <dbReference type="ARBA" id="ARBA00004752"/>
    </source>
</evidence>
<keyword evidence="14 17" id="KW-0131">Cell cycle</keyword>
<proteinExistence type="inferred from homology"/>
<evidence type="ECO:0000256" key="16">
    <source>
        <dbReference type="ARBA" id="ARBA00048914"/>
    </source>
</evidence>
<feature type="active site" evidence="17">
    <location>
        <position position="169"/>
    </location>
</feature>
<dbReference type="SUPFAM" id="SSF56194">
    <property type="entry name" value="Uridine diphospho-N-Acetylenolpyruvylglucosamine reductase, MurB, C-terminal domain"/>
    <property type="match status" value="1"/>
</dbReference>
<evidence type="ECO:0000256" key="11">
    <source>
        <dbReference type="ARBA" id="ARBA00022960"/>
    </source>
</evidence>
<dbReference type="SUPFAM" id="SSF56176">
    <property type="entry name" value="FAD-binding/transporter-associated domain-like"/>
    <property type="match status" value="1"/>
</dbReference>
<evidence type="ECO:0000256" key="10">
    <source>
        <dbReference type="ARBA" id="ARBA00022857"/>
    </source>
</evidence>
<organism evidence="19 20">
    <name type="scientific">Herbiconiux moechotypicola</name>
    <dbReference type="NCBI Taxonomy" id="637393"/>
    <lineage>
        <taxon>Bacteria</taxon>
        <taxon>Bacillati</taxon>
        <taxon>Actinomycetota</taxon>
        <taxon>Actinomycetes</taxon>
        <taxon>Micrococcales</taxon>
        <taxon>Microbacteriaceae</taxon>
        <taxon>Herbiconiux</taxon>
    </lineage>
</organism>
<evidence type="ECO:0000313" key="19">
    <source>
        <dbReference type="EMBL" id="GAA2238748.1"/>
    </source>
</evidence>
<dbReference type="Gene3D" id="3.90.78.10">
    <property type="entry name" value="UDP-N-acetylenolpyruvoylglucosamine reductase, C-terminal domain"/>
    <property type="match status" value="1"/>
</dbReference>
<dbReference type="InterPro" id="IPR011601">
    <property type="entry name" value="MurB_C"/>
</dbReference>
<accession>A0ABN3DQ51</accession>
<comment type="similarity">
    <text evidence="5 17">Belongs to the MurB family.</text>
</comment>
<comment type="subcellular location">
    <subcellularLocation>
        <location evidence="3 17">Cytoplasm</location>
    </subcellularLocation>
</comment>
<dbReference type="PROSITE" id="PS51387">
    <property type="entry name" value="FAD_PCMH"/>
    <property type="match status" value="1"/>
</dbReference>
<evidence type="ECO:0000256" key="9">
    <source>
        <dbReference type="ARBA" id="ARBA00022827"/>
    </source>
</evidence>
<evidence type="ECO:0000313" key="20">
    <source>
        <dbReference type="Proteomes" id="UP001500929"/>
    </source>
</evidence>
<comment type="cofactor">
    <cofactor evidence="1 17">
        <name>FAD</name>
        <dbReference type="ChEBI" id="CHEBI:57692"/>
    </cofactor>
</comment>
<dbReference type="EMBL" id="BAAAQY010000007">
    <property type="protein sequence ID" value="GAA2238748.1"/>
    <property type="molecule type" value="Genomic_DNA"/>
</dbReference>
<evidence type="ECO:0000256" key="5">
    <source>
        <dbReference type="ARBA" id="ARBA00010485"/>
    </source>
</evidence>
<name>A0ABN3DQ51_9MICO</name>
<keyword evidence="20" id="KW-1185">Reference proteome</keyword>
<dbReference type="InterPro" id="IPR006094">
    <property type="entry name" value="Oxid_FAD_bind_N"/>
</dbReference>
<dbReference type="RefSeq" id="WP_259481339.1">
    <property type="nucleotide sequence ID" value="NZ_BAAAQY010000007.1"/>
</dbReference>
<dbReference type="PANTHER" id="PTHR21071:SF4">
    <property type="entry name" value="UDP-N-ACETYLENOLPYRUVOYLGLUCOSAMINE REDUCTASE"/>
    <property type="match status" value="1"/>
</dbReference>
<feature type="active site" evidence="17">
    <location>
        <position position="408"/>
    </location>
</feature>
<keyword evidence="8 17" id="KW-0285">Flavoprotein</keyword>
<keyword evidence="13 17" id="KW-0560">Oxidoreductase</keyword>
<protein>
    <recommendedName>
        <fullName evidence="17">UDP-N-acetylenolpyruvoylglucosamine reductase</fullName>
        <ecNumber evidence="17">1.3.1.98</ecNumber>
    </recommendedName>
    <alternativeName>
        <fullName evidence="17">UDP-N-acetylmuramate dehydrogenase</fullName>
    </alternativeName>
</protein>
<evidence type="ECO:0000256" key="12">
    <source>
        <dbReference type="ARBA" id="ARBA00022984"/>
    </source>
</evidence>
<comment type="function">
    <text evidence="2 17">Cell wall formation.</text>
</comment>
<dbReference type="InterPro" id="IPR036635">
    <property type="entry name" value="MurB_C_sf"/>
</dbReference>
<feature type="domain" description="FAD-binding PCMH-type" evidence="18">
    <location>
        <begin position="21"/>
        <end position="191"/>
    </location>
</feature>
<feature type="active site" description="Proton donor" evidence="17">
    <location>
        <position position="276"/>
    </location>
</feature>
<evidence type="ECO:0000259" key="18">
    <source>
        <dbReference type="PROSITE" id="PS51387"/>
    </source>
</evidence>
<dbReference type="HAMAP" id="MF_00037">
    <property type="entry name" value="MurB"/>
    <property type="match status" value="1"/>
</dbReference>
<dbReference type="Gene3D" id="3.30.43.10">
    <property type="entry name" value="Uridine Diphospho-n-acetylenolpyruvylglucosamine Reductase, domain 2"/>
    <property type="match status" value="1"/>
</dbReference>
<dbReference type="EC" id="1.3.1.98" evidence="17"/>
<evidence type="ECO:0000256" key="17">
    <source>
        <dbReference type="HAMAP-Rule" id="MF_00037"/>
    </source>
</evidence>
<evidence type="ECO:0000256" key="8">
    <source>
        <dbReference type="ARBA" id="ARBA00022630"/>
    </source>
</evidence>
<keyword evidence="15 17" id="KW-0961">Cell wall biogenesis/degradation</keyword>
<dbReference type="InterPro" id="IPR036318">
    <property type="entry name" value="FAD-bd_PCMH-like_sf"/>
</dbReference>
<keyword evidence="7 17" id="KW-0132">Cell division</keyword>
<evidence type="ECO:0000256" key="7">
    <source>
        <dbReference type="ARBA" id="ARBA00022618"/>
    </source>
</evidence>
<sequence length="416" mass="42962">MTEAFPAVTDAPLASFTTLRVGGPAARLVTPVTEPGLLDAVRELWNDGDDWFVLGGGSNVVVADAGFDGTVVRVATTGIAPVMAQVGRVRLRVQAGHPWDDFVRHTVENGWSGVEALSGIPGSVGAAPIQNIGAYGQEVADSIVSLDFLDFATGAVRRMPVDELELEYRSSVFKRGLRGVVLSVTFELRDAWGDALGVGADAGADAGSRADAGADSTPAPVPLGAPIAYAQLAGALGVELGARLPLVDVRAAVLRLRASKGMVLDPADPDSVSAGSFFTNPIVTESFARTLPSSAPRWQVEPDEPDVVIALEPEGDAAAGVALAGDRSEAPPREYHVKLSAAWLIENAGIGRGFALPGSTAAVSSKHTLALVNLAGAATGGRASDVAELARFIQSRVQAEFGVLLQPEPVFLGHAL</sequence>
<evidence type="ECO:0000256" key="13">
    <source>
        <dbReference type="ARBA" id="ARBA00023002"/>
    </source>
</evidence>
<keyword evidence="10 17" id="KW-0521">NADP</keyword>
<dbReference type="InterPro" id="IPR016167">
    <property type="entry name" value="FAD-bd_PCMH_sub1"/>
</dbReference>
<dbReference type="Pfam" id="PF02873">
    <property type="entry name" value="MurB_C"/>
    <property type="match status" value="1"/>
</dbReference>
<dbReference type="Gene3D" id="3.30.465.10">
    <property type="match status" value="1"/>
</dbReference>
<dbReference type="InterPro" id="IPR003170">
    <property type="entry name" value="MurB"/>
</dbReference>
<dbReference type="Pfam" id="PF01565">
    <property type="entry name" value="FAD_binding_4"/>
    <property type="match status" value="1"/>
</dbReference>
<keyword evidence="12 17" id="KW-0573">Peptidoglycan synthesis</keyword>
<keyword evidence="11 17" id="KW-0133">Cell shape</keyword>
<keyword evidence="9 17" id="KW-0274">FAD</keyword>
<evidence type="ECO:0000256" key="2">
    <source>
        <dbReference type="ARBA" id="ARBA00003921"/>
    </source>
</evidence>
<dbReference type="InterPro" id="IPR016169">
    <property type="entry name" value="FAD-bd_PCMH_sub2"/>
</dbReference>
<comment type="caution">
    <text evidence="19">The sequence shown here is derived from an EMBL/GenBank/DDBJ whole genome shotgun (WGS) entry which is preliminary data.</text>
</comment>
<evidence type="ECO:0000256" key="1">
    <source>
        <dbReference type="ARBA" id="ARBA00001974"/>
    </source>
</evidence>
<evidence type="ECO:0000256" key="6">
    <source>
        <dbReference type="ARBA" id="ARBA00022490"/>
    </source>
</evidence>
<reference evidence="19 20" key="1">
    <citation type="journal article" date="2019" name="Int. J. Syst. Evol. Microbiol.">
        <title>The Global Catalogue of Microorganisms (GCM) 10K type strain sequencing project: providing services to taxonomists for standard genome sequencing and annotation.</title>
        <authorList>
            <consortium name="The Broad Institute Genomics Platform"/>
            <consortium name="The Broad Institute Genome Sequencing Center for Infectious Disease"/>
            <person name="Wu L."/>
            <person name="Ma J."/>
        </authorList>
    </citation>
    <scope>NUCLEOTIDE SEQUENCE [LARGE SCALE GENOMIC DNA]</scope>
    <source>
        <strain evidence="19 20">JCM 16117</strain>
    </source>
</reference>
<evidence type="ECO:0000256" key="15">
    <source>
        <dbReference type="ARBA" id="ARBA00023316"/>
    </source>
</evidence>
<keyword evidence="6 17" id="KW-0963">Cytoplasm</keyword>
<comment type="pathway">
    <text evidence="4 17">Cell wall biogenesis; peptidoglycan biosynthesis.</text>
</comment>
<dbReference type="PANTHER" id="PTHR21071">
    <property type="entry name" value="UDP-N-ACETYLENOLPYRUVOYLGLUCOSAMINE REDUCTASE"/>
    <property type="match status" value="1"/>
</dbReference>